<keyword evidence="5 7" id="KW-0472">Membrane</keyword>
<keyword evidence="3 7" id="KW-0812">Transmembrane</keyword>
<comment type="caution">
    <text evidence="9">The sequence shown here is derived from an EMBL/GenBank/DDBJ whole genome shotgun (WGS) entry which is preliminary data.</text>
</comment>
<protein>
    <submittedName>
        <fullName evidence="9">Type II secretion system F family protein</fullName>
    </submittedName>
</protein>
<keyword evidence="6" id="KW-0175">Coiled coil</keyword>
<name>A0ABT2RL95_9FIRM</name>
<evidence type="ECO:0000256" key="4">
    <source>
        <dbReference type="ARBA" id="ARBA00022989"/>
    </source>
</evidence>
<feature type="transmembrane region" description="Helical" evidence="7">
    <location>
        <begin position="406"/>
        <end position="427"/>
    </location>
</feature>
<feature type="transmembrane region" description="Helical" evidence="7">
    <location>
        <begin position="21"/>
        <end position="38"/>
    </location>
</feature>
<organism evidence="9 10">
    <name type="scientific">Dorea acetigenes</name>
    <dbReference type="NCBI Taxonomy" id="2981787"/>
    <lineage>
        <taxon>Bacteria</taxon>
        <taxon>Bacillati</taxon>
        <taxon>Bacillota</taxon>
        <taxon>Clostridia</taxon>
        <taxon>Lachnospirales</taxon>
        <taxon>Lachnospiraceae</taxon>
        <taxon>Dorea</taxon>
    </lineage>
</organism>
<dbReference type="PANTHER" id="PTHR35007:SF2">
    <property type="entry name" value="PILUS ASSEMBLE PROTEIN"/>
    <property type="match status" value="1"/>
</dbReference>
<evidence type="ECO:0000256" key="6">
    <source>
        <dbReference type="SAM" id="Coils"/>
    </source>
</evidence>
<evidence type="ECO:0000256" key="7">
    <source>
        <dbReference type="SAM" id="Phobius"/>
    </source>
</evidence>
<evidence type="ECO:0000256" key="1">
    <source>
        <dbReference type="ARBA" id="ARBA00004651"/>
    </source>
</evidence>
<dbReference type="Pfam" id="PF00482">
    <property type="entry name" value="T2SSF"/>
    <property type="match status" value="1"/>
</dbReference>
<accession>A0ABT2RL95</accession>
<dbReference type="EMBL" id="JAOQJU010000004">
    <property type="protein sequence ID" value="MCU6686145.1"/>
    <property type="molecule type" value="Genomic_DNA"/>
</dbReference>
<dbReference type="PANTHER" id="PTHR35007">
    <property type="entry name" value="INTEGRAL MEMBRANE PROTEIN-RELATED"/>
    <property type="match status" value="1"/>
</dbReference>
<evidence type="ECO:0000256" key="3">
    <source>
        <dbReference type="ARBA" id="ARBA00022692"/>
    </source>
</evidence>
<evidence type="ECO:0000256" key="5">
    <source>
        <dbReference type="ARBA" id="ARBA00023136"/>
    </source>
</evidence>
<feature type="coiled-coil region" evidence="6">
    <location>
        <begin position="200"/>
        <end position="227"/>
    </location>
</feature>
<evidence type="ECO:0000313" key="10">
    <source>
        <dbReference type="Proteomes" id="UP001652431"/>
    </source>
</evidence>
<evidence type="ECO:0000259" key="8">
    <source>
        <dbReference type="Pfam" id="PF00482"/>
    </source>
</evidence>
<dbReference type="Proteomes" id="UP001652431">
    <property type="component" value="Unassembled WGS sequence"/>
</dbReference>
<feature type="domain" description="Type II secretion system protein GspF" evidence="8">
    <location>
        <begin position="289"/>
        <end position="424"/>
    </location>
</feature>
<proteinExistence type="predicted"/>
<keyword evidence="2" id="KW-1003">Cell membrane</keyword>
<sequence length="431" mass="49947">MFGRIYRGIFAGTKNYKYRSMILVLCGTVFLSLSLLYMDVRESRKEAEVIRRNTYGQGSKTEEREVTVGGEKMEEPLEITVGERQYTSEEIKKVFEQNIRRLDLLILGENKSLDEVRSDLELITEIPDEPVEIVWELDRYDVMNMQGKLQEKKIAEEVSENPDIKRDGILVQLKAFLRYTEDETKEALYERAVKVFPPRLSEEEEKVEKILEEIQNEENNNSSKETIELPKKVEGEKITYRRPIDFRWFGVLLLGIFAAGLTGCLIRQEEKKQVKKRRIQLMRDYPEIINKLCLLLGAGMTIKNAWKKITDDYEKKKAKTGERFAYEEMLVACRQMRSGMTEAECYEQFGKRCETPAYLKLGALLSQNLRKGTKGLSEMLQMEAVHAFEERKALAKRVGEEASTKLLLPMFFMLGIVLVIVIVPAFLSIQI</sequence>
<keyword evidence="10" id="KW-1185">Reference proteome</keyword>
<gene>
    <name evidence="9" type="ORF">OCV99_06175</name>
</gene>
<dbReference type="RefSeq" id="WP_227193416.1">
    <property type="nucleotide sequence ID" value="NZ_JAOQJU010000004.1"/>
</dbReference>
<dbReference type="InterPro" id="IPR018076">
    <property type="entry name" value="T2SS_GspF_dom"/>
</dbReference>
<reference evidence="9 10" key="1">
    <citation type="journal article" date="2021" name="ISME Commun">
        <title>Automated analysis of genomic sequences facilitates high-throughput and comprehensive description of bacteria.</title>
        <authorList>
            <person name="Hitch T.C.A."/>
        </authorList>
    </citation>
    <scope>NUCLEOTIDE SEQUENCE [LARGE SCALE GENOMIC DNA]</scope>
    <source>
        <strain evidence="9 10">Sanger_03</strain>
    </source>
</reference>
<comment type="subcellular location">
    <subcellularLocation>
        <location evidence="1">Cell membrane</location>
        <topology evidence="1">Multi-pass membrane protein</topology>
    </subcellularLocation>
</comment>
<evidence type="ECO:0000313" key="9">
    <source>
        <dbReference type="EMBL" id="MCU6686145.1"/>
    </source>
</evidence>
<feature type="transmembrane region" description="Helical" evidence="7">
    <location>
        <begin position="246"/>
        <end position="267"/>
    </location>
</feature>
<keyword evidence="4 7" id="KW-1133">Transmembrane helix</keyword>
<evidence type="ECO:0000256" key="2">
    <source>
        <dbReference type="ARBA" id="ARBA00022475"/>
    </source>
</evidence>